<keyword evidence="5" id="KW-1185">Reference proteome</keyword>
<dbReference type="Gene3D" id="3.40.50.720">
    <property type="entry name" value="NAD(P)-binding Rossmann-like Domain"/>
    <property type="match status" value="2"/>
</dbReference>
<dbReference type="PANTHER" id="PTHR24320">
    <property type="entry name" value="RETINOL DEHYDROGENASE"/>
    <property type="match status" value="1"/>
</dbReference>
<evidence type="ECO:0000313" key="5">
    <source>
        <dbReference type="Proteomes" id="UP000823405"/>
    </source>
</evidence>
<dbReference type="GO" id="GO:0016491">
    <property type="term" value="F:oxidoreductase activity"/>
    <property type="evidence" value="ECO:0007669"/>
    <property type="project" value="UniProtKB-KW"/>
</dbReference>
<comment type="similarity">
    <text evidence="1">Belongs to the short-chain dehydrogenases/reductases (SDR) family.</text>
</comment>
<dbReference type="PRINTS" id="PR00081">
    <property type="entry name" value="GDHRDH"/>
</dbReference>
<dbReference type="InterPro" id="IPR036291">
    <property type="entry name" value="NAD(P)-bd_dom_sf"/>
</dbReference>
<evidence type="ECO:0000256" key="2">
    <source>
        <dbReference type="ARBA" id="ARBA00022857"/>
    </source>
</evidence>
<dbReference type="Proteomes" id="UP000823405">
    <property type="component" value="Unassembled WGS sequence"/>
</dbReference>
<gene>
    <name evidence="4" type="ORF">BGZ97_002560</name>
</gene>
<evidence type="ECO:0008006" key="6">
    <source>
        <dbReference type="Google" id="ProtNLM"/>
    </source>
</evidence>
<evidence type="ECO:0000256" key="3">
    <source>
        <dbReference type="ARBA" id="ARBA00023002"/>
    </source>
</evidence>
<reference evidence="4" key="1">
    <citation type="journal article" date="2020" name="Fungal Divers.">
        <title>Resolving the Mortierellaceae phylogeny through synthesis of multi-gene phylogenetics and phylogenomics.</title>
        <authorList>
            <person name="Vandepol N."/>
            <person name="Liber J."/>
            <person name="Desiro A."/>
            <person name="Na H."/>
            <person name="Kennedy M."/>
            <person name="Barry K."/>
            <person name="Grigoriev I.V."/>
            <person name="Miller A.N."/>
            <person name="O'Donnell K."/>
            <person name="Stajich J.E."/>
            <person name="Bonito G."/>
        </authorList>
    </citation>
    <scope>NUCLEOTIDE SEQUENCE</scope>
    <source>
        <strain evidence="4">NVP60</strain>
    </source>
</reference>
<evidence type="ECO:0000313" key="4">
    <source>
        <dbReference type="EMBL" id="KAG0319214.1"/>
    </source>
</evidence>
<proteinExistence type="inferred from homology"/>
<keyword evidence="2" id="KW-0521">NADP</keyword>
<accession>A0A9P6UU21</accession>
<sequence>MKPLSQLAFWRTSSSTSTAQSPFSHDQIPDLTGKIAIVTGANSGLGYATTVALAAHGAHVFLACRHQGRAQEAITRAQEEIKTKYPTSLTPKMDFLELDLNDLGKMMVPFGLSSDGIESQFAVNHLGHFVFTTTLLDRIKESQPSRIVTISSIAHENFAPRVGIDFDTLNDPTKTNDISRYGRSKLANMLFTLALARRLANDRVYVNAAHPGIVTTSHGQKHVTLLEKVNFALRKSVGSTADQGALSQLYLATSPDVEVRDVRGRYFVPVAKEAAPATLARNEELQEKLWAYSENLVMEKIGA</sequence>
<evidence type="ECO:0000256" key="1">
    <source>
        <dbReference type="ARBA" id="ARBA00006484"/>
    </source>
</evidence>
<dbReference type="AlphaFoldDB" id="A0A9P6UU21"/>
<keyword evidence="3" id="KW-0560">Oxidoreductase</keyword>
<dbReference type="PANTHER" id="PTHR24320:SF282">
    <property type="entry name" value="WW DOMAIN-CONTAINING OXIDOREDUCTASE"/>
    <property type="match status" value="1"/>
</dbReference>
<dbReference type="Pfam" id="PF00106">
    <property type="entry name" value="adh_short"/>
    <property type="match status" value="1"/>
</dbReference>
<comment type="caution">
    <text evidence="4">The sequence shown here is derived from an EMBL/GenBank/DDBJ whole genome shotgun (WGS) entry which is preliminary data.</text>
</comment>
<organism evidence="4 5">
    <name type="scientific">Linnemannia gamsii</name>
    <dbReference type="NCBI Taxonomy" id="64522"/>
    <lineage>
        <taxon>Eukaryota</taxon>
        <taxon>Fungi</taxon>
        <taxon>Fungi incertae sedis</taxon>
        <taxon>Mucoromycota</taxon>
        <taxon>Mortierellomycotina</taxon>
        <taxon>Mortierellomycetes</taxon>
        <taxon>Mortierellales</taxon>
        <taxon>Mortierellaceae</taxon>
        <taxon>Linnemannia</taxon>
    </lineage>
</organism>
<dbReference type="EMBL" id="JAAAIN010000157">
    <property type="protein sequence ID" value="KAG0319214.1"/>
    <property type="molecule type" value="Genomic_DNA"/>
</dbReference>
<protein>
    <recommendedName>
        <fullName evidence="6">NAD(P)-binding protein</fullName>
    </recommendedName>
</protein>
<dbReference type="OrthoDB" id="191139at2759"/>
<dbReference type="SUPFAM" id="SSF51735">
    <property type="entry name" value="NAD(P)-binding Rossmann-fold domains"/>
    <property type="match status" value="1"/>
</dbReference>
<dbReference type="InterPro" id="IPR002347">
    <property type="entry name" value="SDR_fam"/>
</dbReference>
<name>A0A9P6UU21_9FUNG</name>